<organism evidence="1 2">
    <name type="scientific">Hebeloma cylindrosporum</name>
    <dbReference type="NCBI Taxonomy" id="76867"/>
    <lineage>
        <taxon>Eukaryota</taxon>
        <taxon>Fungi</taxon>
        <taxon>Dikarya</taxon>
        <taxon>Basidiomycota</taxon>
        <taxon>Agaricomycotina</taxon>
        <taxon>Agaricomycetes</taxon>
        <taxon>Agaricomycetidae</taxon>
        <taxon>Agaricales</taxon>
        <taxon>Agaricineae</taxon>
        <taxon>Hymenogastraceae</taxon>
        <taxon>Hebeloma</taxon>
    </lineage>
</organism>
<dbReference type="AlphaFoldDB" id="A0A0C2XK74"/>
<gene>
    <name evidence="1" type="ORF">M413DRAFT_447909</name>
</gene>
<dbReference type="HOGENOM" id="CLU_3055963_0_0_1"/>
<accession>A0A0C2XK74</accession>
<sequence>MEPNFHGFISVIRTLVPVFSHTDGIDHAERNGCGLGQRHCNGSLVGLTSLHRHM</sequence>
<feature type="non-terminal residue" evidence="1">
    <location>
        <position position="54"/>
    </location>
</feature>
<reference evidence="1 2" key="1">
    <citation type="submission" date="2014-04" db="EMBL/GenBank/DDBJ databases">
        <authorList>
            <consortium name="DOE Joint Genome Institute"/>
            <person name="Kuo A."/>
            <person name="Gay G."/>
            <person name="Dore J."/>
            <person name="Kohler A."/>
            <person name="Nagy L.G."/>
            <person name="Floudas D."/>
            <person name="Copeland A."/>
            <person name="Barry K.W."/>
            <person name="Cichocki N."/>
            <person name="Veneault-Fourrey C."/>
            <person name="LaButti K."/>
            <person name="Lindquist E.A."/>
            <person name="Lipzen A."/>
            <person name="Lundell T."/>
            <person name="Morin E."/>
            <person name="Murat C."/>
            <person name="Sun H."/>
            <person name="Tunlid A."/>
            <person name="Henrissat B."/>
            <person name="Grigoriev I.V."/>
            <person name="Hibbett D.S."/>
            <person name="Martin F."/>
            <person name="Nordberg H.P."/>
            <person name="Cantor M.N."/>
            <person name="Hua S.X."/>
        </authorList>
    </citation>
    <scope>NUCLEOTIDE SEQUENCE [LARGE SCALE GENOMIC DNA]</scope>
    <source>
        <strain evidence="2">h7</strain>
    </source>
</reference>
<evidence type="ECO:0000313" key="1">
    <source>
        <dbReference type="EMBL" id="KIM38138.1"/>
    </source>
</evidence>
<evidence type="ECO:0000313" key="2">
    <source>
        <dbReference type="Proteomes" id="UP000053424"/>
    </source>
</evidence>
<reference evidence="2" key="2">
    <citation type="submission" date="2015-01" db="EMBL/GenBank/DDBJ databases">
        <title>Evolutionary Origins and Diversification of the Mycorrhizal Mutualists.</title>
        <authorList>
            <consortium name="DOE Joint Genome Institute"/>
            <consortium name="Mycorrhizal Genomics Consortium"/>
            <person name="Kohler A."/>
            <person name="Kuo A."/>
            <person name="Nagy L.G."/>
            <person name="Floudas D."/>
            <person name="Copeland A."/>
            <person name="Barry K.W."/>
            <person name="Cichocki N."/>
            <person name="Veneault-Fourrey C."/>
            <person name="LaButti K."/>
            <person name="Lindquist E.A."/>
            <person name="Lipzen A."/>
            <person name="Lundell T."/>
            <person name="Morin E."/>
            <person name="Murat C."/>
            <person name="Riley R."/>
            <person name="Ohm R."/>
            <person name="Sun H."/>
            <person name="Tunlid A."/>
            <person name="Henrissat B."/>
            <person name="Grigoriev I.V."/>
            <person name="Hibbett D.S."/>
            <person name="Martin F."/>
        </authorList>
    </citation>
    <scope>NUCLEOTIDE SEQUENCE [LARGE SCALE GENOMIC DNA]</scope>
    <source>
        <strain evidence="2">h7</strain>
    </source>
</reference>
<name>A0A0C2XK74_HEBCY</name>
<keyword evidence="2" id="KW-1185">Reference proteome</keyword>
<dbReference type="Proteomes" id="UP000053424">
    <property type="component" value="Unassembled WGS sequence"/>
</dbReference>
<proteinExistence type="predicted"/>
<dbReference type="EMBL" id="KN831792">
    <property type="protein sequence ID" value="KIM38138.1"/>
    <property type="molecule type" value="Genomic_DNA"/>
</dbReference>
<protein>
    <submittedName>
        <fullName evidence="1">Uncharacterized protein</fullName>
    </submittedName>
</protein>